<dbReference type="AlphaFoldDB" id="A0A9W7H4U7"/>
<keyword evidence="2" id="KW-0560">Oxidoreductase</keyword>
<evidence type="ECO:0000313" key="3">
    <source>
        <dbReference type="EMBL" id="GMI71079.1"/>
    </source>
</evidence>
<dbReference type="EMBL" id="BSYR01000010">
    <property type="protein sequence ID" value="GMI71079.1"/>
    <property type="molecule type" value="Genomic_DNA"/>
</dbReference>
<comment type="caution">
    <text evidence="3">The sequence shown here is derived from an EMBL/GenBank/DDBJ whole genome shotgun (WGS) entry which is preliminary data.</text>
</comment>
<gene>
    <name evidence="3" type="ORF">HRI_000777200</name>
</gene>
<evidence type="ECO:0000256" key="1">
    <source>
        <dbReference type="ARBA" id="ARBA00006484"/>
    </source>
</evidence>
<sequence>MSQKRLQDKVAIITGGGSGIGASAVHVFHENGAKVVIADIQDIQGQAISDKLGENVCFIHCDVSNEDDVRNLIDTTVSKHGKLDIMDRPTIGGILDAKKSDLEKMFEVNLMGAFLGAKHAARVMIPQRKGCILFTARACISQLRSNQVWNSGAG</sequence>
<dbReference type="GO" id="GO:0016491">
    <property type="term" value="F:oxidoreductase activity"/>
    <property type="evidence" value="ECO:0007669"/>
    <property type="project" value="UniProtKB-KW"/>
</dbReference>
<dbReference type="PANTHER" id="PTHR43180">
    <property type="entry name" value="3-OXOACYL-(ACYL-CARRIER-PROTEIN) REDUCTASE (AFU_ORTHOLOGUE AFUA_6G11210)"/>
    <property type="match status" value="1"/>
</dbReference>
<name>A0A9W7H4U7_HIBTR</name>
<proteinExistence type="inferred from homology"/>
<dbReference type="Proteomes" id="UP001165190">
    <property type="component" value="Unassembled WGS sequence"/>
</dbReference>
<accession>A0A9W7H4U7</accession>
<dbReference type="PANTHER" id="PTHR43180:SF90">
    <property type="entry name" value="TROPINONE REDUCTASE-LIKE 1"/>
    <property type="match status" value="1"/>
</dbReference>
<evidence type="ECO:0000256" key="2">
    <source>
        <dbReference type="ARBA" id="ARBA00023002"/>
    </source>
</evidence>
<dbReference type="Gene3D" id="3.40.50.720">
    <property type="entry name" value="NAD(P)-binding Rossmann-like Domain"/>
    <property type="match status" value="1"/>
</dbReference>
<dbReference type="OrthoDB" id="294295at2759"/>
<keyword evidence="4" id="KW-1185">Reference proteome</keyword>
<evidence type="ECO:0000313" key="4">
    <source>
        <dbReference type="Proteomes" id="UP001165190"/>
    </source>
</evidence>
<protein>
    <submittedName>
        <fullName evidence="3">Short-chain dehydrogenase reductase 5</fullName>
    </submittedName>
</protein>
<dbReference type="Pfam" id="PF00106">
    <property type="entry name" value="adh_short"/>
    <property type="match status" value="1"/>
</dbReference>
<dbReference type="SUPFAM" id="SSF51735">
    <property type="entry name" value="NAD(P)-binding Rossmann-fold domains"/>
    <property type="match status" value="1"/>
</dbReference>
<organism evidence="3 4">
    <name type="scientific">Hibiscus trionum</name>
    <name type="common">Flower of an hour</name>
    <dbReference type="NCBI Taxonomy" id="183268"/>
    <lineage>
        <taxon>Eukaryota</taxon>
        <taxon>Viridiplantae</taxon>
        <taxon>Streptophyta</taxon>
        <taxon>Embryophyta</taxon>
        <taxon>Tracheophyta</taxon>
        <taxon>Spermatophyta</taxon>
        <taxon>Magnoliopsida</taxon>
        <taxon>eudicotyledons</taxon>
        <taxon>Gunneridae</taxon>
        <taxon>Pentapetalae</taxon>
        <taxon>rosids</taxon>
        <taxon>malvids</taxon>
        <taxon>Malvales</taxon>
        <taxon>Malvaceae</taxon>
        <taxon>Malvoideae</taxon>
        <taxon>Hibiscus</taxon>
    </lineage>
</organism>
<reference evidence="3" key="1">
    <citation type="submission" date="2023-05" db="EMBL/GenBank/DDBJ databases">
        <title>Genome and transcriptome analyses reveal genes involved in the formation of fine ridges on petal epidermal cells in Hibiscus trionum.</title>
        <authorList>
            <person name="Koshimizu S."/>
            <person name="Masuda S."/>
            <person name="Ishii T."/>
            <person name="Shirasu K."/>
            <person name="Hoshino A."/>
            <person name="Arita M."/>
        </authorList>
    </citation>
    <scope>NUCLEOTIDE SEQUENCE</scope>
    <source>
        <strain evidence="3">Hamamatsu line</strain>
    </source>
</reference>
<dbReference type="InterPro" id="IPR002347">
    <property type="entry name" value="SDR_fam"/>
</dbReference>
<comment type="similarity">
    <text evidence="1">Belongs to the short-chain dehydrogenases/reductases (SDR) family.</text>
</comment>
<dbReference type="InterPro" id="IPR036291">
    <property type="entry name" value="NAD(P)-bd_dom_sf"/>
</dbReference>